<gene>
    <name evidence="1" type="ORF">J1N35_034490</name>
</gene>
<reference evidence="1 2" key="1">
    <citation type="journal article" date="2021" name="Plant Biotechnol. J.">
        <title>Multi-omics assisted identification of the key and species-specific regulatory components of drought-tolerant mechanisms in Gossypium stocksii.</title>
        <authorList>
            <person name="Yu D."/>
            <person name="Ke L."/>
            <person name="Zhang D."/>
            <person name="Wu Y."/>
            <person name="Sun Y."/>
            <person name="Mei J."/>
            <person name="Sun J."/>
            <person name="Sun Y."/>
        </authorList>
    </citation>
    <scope>NUCLEOTIDE SEQUENCE [LARGE SCALE GENOMIC DNA]</scope>
    <source>
        <strain evidence="2">cv. E1</strain>
        <tissue evidence="1">Leaf</tissue>
    </source>
</reference>
<dbReference type="AlphaFoldDB" id="A0A9D3ZQR6"/>
<dbReference type="EMBL" id="JAIQCV010000010">
    <property type="protein sequence ID" value="KAH1056425.1"/>
    <property type="molecule type" value="Genomic_DNA"/>
</dbReference>
<keyword evidence="2" id="KW-1185">Reference proteome</keyword>
<proteinExistence type="predicted"/>
<evidence type="ECO:0000313" key="2">
    <source>
        <dbReference type="Proteomes" id="UP000828251"/>
    </source>
</evidence>
<evidence type="ECO:0000313" key="1">
    <source>
        <dbReference type="EMBL" id="KAH1056425.1"/>
    </source>
</evidence>
<organism evidence="1 2">
    <name type="scientific">Gossypium stocksii</name>
    <dbReference type="NCBI Taxonomy" id="47602"/>
    <lineage>
        <taxon>Eukaryota</taxon>
        <taxon>Viridiplantae</taxon>
        <taxon>Streptophyta</taxon>
        <taxon>Embryophyta</taxon>
        <taxon>Tracheophyta</taxon>
        <taxon>Spermatophyta</taxon>
        <taxon>Magnoliopsida</taxon>
        <taxon>eudicotyledons</taxon>
        <taxon>Gunneridae</taxon>
        <taxon>Pentapetalae</taxon>
        <taxon>rosids</taxon>
        <taxon>malvids</taxon>
        <taxon>Malvales</taxon>
        <taxon>Malvaceae</taxon>
        <taxon>Malvoideae</taxon>
        <taxon>Gossypium</taxon>
    </lineage>
</organism>
<comment type="caution">
    <text evidence="1">The sequence shown here is derived from an EMBL/GenBank/DDBJ whole genome shotgun (WGS) entry which is preliminary data.</text>
</comment>
<dbReference type="OrthoDB" id="10520937at2759"/>
<accession>A0A9D3ZQR6</accession>
<protein>
    <submittedName>
        <fullName evidence="1">Uncharacterized protein</fullName>
    </submittedName>
</protein>
<sequence length="95" mass="10685">MANVNMVGADLANLQLSDEEEDPLVVEGVETRIEFGYKLCLDVVFGLDISLRATPRRGGQIASKWLREESNNDRWARMDIECEEAIRKSGNDVTN</sequence>
<name>A0A9D3ZQR6_9ROSI</name>
<dbReference type="Proteomes" id="UP000828251">
    <property type="component" value="Unassembled WGS sequence"/>
</dbReference>